<evidence type="ECO:0000259" key="1">
    <source>
        <dbReference type="Pfam" id="PF00248"/>
    </source>
</evidence>
<dbReference type="CDD" id="cd19081">
    <property type="entry name" value="AKR_AKR9C1"/>
    <property type="match status" value="1"/>
</dbReference>
<dbReference type="Proteomes" id="UP001500121">
    <property type="component" value="Unassembled WGS sequence"/>
</dbReference>
<dbReference type="InterPro" id="IPR050523">
    <property type="entry name" value="AKR_Detox_Biosynth"/>
</dbReference>
<dbReference type="InterPro" id="IPR036812">
    <property type="entry name" value="NAD(P)_OxRdtase_dom_sf"/>
</dbReference>
<protein>
    <submittedName>
        <fullName evidence="2">Aldo/keto reductase</fullName>
    </submittedName>
</protein>
<feature type="domain" description="NADP-dependent oxidoreductase" evidence="1">
    <location>
        <begin position="9"/>
        <end position="303"/>
    </location>
</feature>
<dbReference type="Gene3D" id="3.20.20.100">
    <property type="entry name" value="NADP-dependent oxidoreductase domain"/>
    <property type="match status" value="1"/>
</dbReference>
<dbReference type="PANTHER" id="PTHR43364">
    <property type="entry name" value="NADH-SPECIFIC METHYLGLYOXAL REDUCTASE-RELATED"/>
    <property type="match status" value="1"/>
</dbReference>
<gene>
    <name evidence="2" type="ORF">GCM10025783_12640</name>
</gene>
<comment type="caution">
    <text evidence="2">The sequence shown here is derived from an EMBL/GenBank/DDBJ whole genome shotgun (WGS) entry which is preliminary data.</text>
</comment>
<reference evidence="3" key="1">
    <citation type="journal article" date="2019" name="Int. J. Syst. Evol. Microbiol.">
        <title>The Global Catalogue of Microorganisms (GCM) 10K type strain sequencing project: providing services to taxonomists for standard genome sequencing and annotation.</title>
        <authorList>
            <consortium name="The Broad Institute Genomics Platform"/>
            <consortium name="The Broad Institute Genome Sequencing Center for Infectious Disease"/>
            <person name="Wu L."/>
            <person name="Ma J."/>
        </authorList>
    </citation>
    <scope>NUCLEOTIDE SEQUENCE [LARGE SCALE GENOMIC DNA]</scope>
    <source>
        <strain evidence="3">JCM 19015</strain>
    </source>
</reference>
<dbReference type="Pfam" id="PF00248">
    <property type="entry name" value="Aldo_ket_red"/>
    <property type="match status" value="1"/>
</dbReference>
<evidence type="ECO:0000313" key="3">
    <source>
        <dbReference type="Proteomes" id="UP001500121"/>
    </source>
</evidence>
<evidence type="ECO:0000313" key="2">
    <source>
        <dbReference type="EMBL" id="GAA4742695.1"/>
    </source>
</evidence>
<dbReference type="InterPro" id="IPR020471">
    <property type="entry name" value="AKR"/>
</dbReference>
<dbReference type="SUPFAM" id="SSF51430">
    <property type="entry name" value="NAD(P)-linked oxidoreductase"/>
    <property type="match status" value="1"/>
</dbReference>
<organism evidence="2 3">
    <name type="scientific">Amnibacterium soli</name>
    <dbReference type="NCBI Taxonomy" id="1282736"/>
    <lineage>
        <taxon>Bacteria</taxon>
        <taxon>Bacillati</taxon>
        <taxon>Actinomycetota</taxon>
        <taxon>Actinomycetes</taxon>
        <taxon>Micrococcales</taxon>
        <taxon>Microbacteriaceae</taxon>
        <taxon>Amnibacterium</taxon>
    </lineage>
</organism>
<dbReference type="RefSeq" id="WP_345480191.1">
    <property type="nucleotide sequence ID" value="NZ_BAABLP010000002.1"/>
</dbReference>
<dbReference type="PANTHER" id="PTHR43364:SF6">
    <property type="entry name" value="OXIDOREDUCTASE-RELATED"/>
    <property type="match status" value="1"/>
</dbReference>
<dbReference type="PRINTS" id="PR00069">
    <property type="entry name" value="ALDKETRDTASE"/>
</dbReference>
<name>A0ABP8Z0V6_9MICO</name>
<keyword evidence="3" id="KW-1185">Reference proteome</keyword>
<dbReference type="EMBL" id="BAABLP010000002">
    <property type="protein sequence ID" value="GAA4742695.1"/>
    <property type="molecule type" value="Genomic_DNA"/>
</dbReference>
<accession>A0ABP8Z0V6</accession>
<sequence>MTSLDFGPVMLGGNVFGWTADREEGFRVLDAFVDGGGRSIDTADVYVAWIPGNSGGESETIIGEWLASRKRRDDVVIATKVGSLASRKGLSAANIEAAAEDSLRRLQTDRIDLYFAHRDDEETPQEEALAAFDRLVQAGKVREIGASNFAADRLRSAAAIAASEGLTPFTVAQDEWSLVERAAEIDLVPTLDELGIAEVPYSSLASGFLTGKYRPGATNDSVRAGKAGAYLENPRNVDLLAALDDVAADHGTSVTAVALAWLAAQRTVAAPIASARTVDQVADLLAAGRVRLTPQDVEQLSAATEPVSG</sequence>
<dbReference type="InterPro" id="IPR023210">
    <property type="entry name" value="NADP_OxRdtase_dom"/>
</dbReference>
<proteinExistence type="predicted"/>